<accession>A0AAE0BWN1</accession>
<reference evidence="2 3" key="1">
    <citation type="journal article" date="2015" name="Genome Biol. Evol.">
        <title>Comparative Genomics of a Bacterivorous Green Alga Reveals Evolutionary Causalities and Consequences of Phago-Mixotrophic Mode of Nutrition.</title>
        <authorList>
            <person name="Burns J.A."/>
            <person name="Paasch A."/>
            <person name="Narechania A."/>
            <person name="Kim E."/>
        </authorList>
    </citation>
    <scope>NUCLEOTIDE SEQUENCE [LARGE SCALE GENOMIC DNA]</scope>
    <source>
        <strain evidence="2 3">PLY_AMNH</strain>
    </source>
</reference>
<dbReference type="EMBL" id="LGRX02032192">
    <property type="protein sequence ID" value="KAK3244157.1"/>
    <property type="molecule type" value="Genomic_DNA"/>
</dbReference>
<feature type="region of interest" description="Disordered" evidence="1">
    <location>
        <begin position="1"/>
        <end position="91"/>
    </location>
</feature>
<gene>
    <name evidence="2" type="ORF">CYMTET_46220</name>
</gene>
<protein>
    <submittedName>
        <fullName evidence="2">Uncharacterized protein</fullName>
    </submittedName>
</protein>
<dbReference type="AlphaFoldDB" id="A0AAE0BWN1"/>
<evidence type="ECO:0000256" key="1">
    <source>
        <dbReference type="SAM" id="MobiDB-lite"/>
    </source>
</evidence>
<sequence length="148" mass="14912">MQSTPPPPPGPPSTPPLSPPLLPPSLPSPYPPPPSPPPLPPTSASSTTPPPFSPPPLTSSPITPHPSTSVPEGSPTQADTSNDNRTSCGTPTLELYGLDTLSTNGGAAVTDKQTSQLMLVSSQHISGLSTASFQVGYGATVTNVSQAD</sequence>
<feature type="compositionally biased region" description="Polar residues" evidence="1">
    <location>
        <begin position="74"/>
        <end position="90"/>
    </location>
</feature>
<feature type="compositionally biased region" description="Pro residues" evidence="1">
    <location>
        <begin position="1"/>
        <end position="41"/>
    </location>
</feature>
<evidence type="ECO:0000313" key="2">
    <source>
        <dbReference type="EMBL" id="KAK3244157.1"/>
    </source>
</evidence>
<organism evidence="2 3">
    <name type="scientific">Cymbomonas tetramitiformis</name>
    <dbReference type="NCBI Taxonomy" id="36881"/>
    <lineage>
        <taxon>Eukaryota</taxon>
        <taxon>Viridiplantae</taxon>
        <taxon>Chlorophyta</taxon>
        <taxon>Pyramimonadophyceae</taxon>
        <taxon>Pyramimonadales</taxon>
        <taxon>Pyramimonadaceae</taxon>
        <taxon>Cymbomonas</taxon>
    </lineage>
</organism>
<dbReference type="Proteomes" id="UP001190700">
    <property type="component" value="Unassembled WGS sequence"/>
</dbReference>
<feature type="compositionally biased region" description="Low complexity" evidence="1">
    <location>
        <begin position="59"/>
        <end position="71"/>
    </location>
</feature>
<name>A0AAE0BWN1_9CHLO</name>
<comment type="caution">
    <text evidence="2">The sequence shown here is derived from an EMBL/GenBank/DDBJ whole genome shotgun (WGS) entry which is preliminary data.</text>
</comment>
<keyword evidence="3" id="KW-1185">Reference proteome</keyword>
<evidence type="ECO:0000313" key="3">
    <source>
        <dbReference type="Proteomes" id="UP001190700"/>
    </source>
</evidence>
<proteinExistence type="predicted"/>
<feature type="compositionally biased region" description="Pro residues" evidence="1">
    <location>
        <begin position="48"/>
        <end position="58"/>
    </location>
</feature>